<organism evidence="3 4">
    <name type="scientific">Roseateles asaccharophilus</name>
    <dbReference type="NCBI Taxonomy" id="582607"/>
    <lineage>
        <taxon>Bacteria</taxon>
        <taxon>Pseudomonadati</taxon>
        <taxon>Pseudomonadota</taxon>
        <taxon>Betaproteobacteria</taxon>
        <taxon>Burkholderiales</taxon>
        <taxon>Sphaerotilaceae</taxon>
        <taxon>Roseateles</taxon>
    </lineage>
</organism>
<protein>
    <recommendedName>
        <fullName evidence="2">DUF2062 domain-containing protein</fullName>
    </recommendedName>
</protein>
<feature type="transmembrane region" description="Helical" evidence="1">
    <location>
        <begin position="44"/>
        <end position="71"/>
    </location>
</feature>
<keyword evidence="1" id="KW-0472">Membrane</keyword>
<dbReference type="Pfam" id="PF09835">
    <property type="entry name" value="DUF2062"/>
    <property type="match status" value="1"/>
</dbReference>
<evidence type="ECO:0000313" key="3">
    <source>
        <dbReference type="EMBL" id="TDP11121.1"/>
    </source>
</evidence>
<sequence>MPASRYARRILPHPDTLSQTKGLRWLGNYLAPRPWLWVAHRRRVAMGVAVGLAVGVIPLPTQMVVAAIAAIACRANVAAAVAATWLTNPFTLVPIWSLAIALGRMASGHHGPVATPEMLDIDWSAPLSWGTTLMAWISNLGPPLLIGLPLAGLLLGAIAYLVVYLGWWAVIRGERRRRLRQRARQSTPGSKC</sequence>
<keyword evidence="4" id="KW-1185">Reference proteome</keyword>
<keyword evidence="1" id="KW-1133">Transmembrane helix</keyword>
<dbReference type="Proteomes" id="UP000295357">
    <property type="component" value="Unassembled WGS sequence"/>
</dbReference>
<evidence type="ECO:0000259" key="2">
    <source>
        <dbReference type="Pfam" id="PF09835"/>
    </source>
</evidence>
<dbReference type="PANTHER" id="PTHR40547:SF1">
    <property type="entry name" value="SLL0298 PROTEIN"/>
    <property type="match status" value="1"/>
</dbReference>
<dbReference type="OrthoDB" id="5296274at2"/>
<dbReference type="RefSeq" id="WP_133603044.1">
    <property type="nucleotide sequence ID" value="NZ_JAUFPJ010000010.1"/>
</dbReference>
<comment type="caution">
    <text evidence="3">The sequence shown here is derived from an EMBL/GenBank/DDBJ whole genome shotgun (WGS) entry which is preliminary data.</text>
</comment>
<evidence type="ECO:0000313" key="4">
    <source>
        <dbReference type="Proteomes" id="UP000295357"/>
    </source>
</evidence>
<reference evidence="3 4" key="1">
    <citation type="submission" date="2019-03" db="EMBL/GenBank/DDBJ databases">
        <title>Genomic Encyclopedia of Type Strains, Phase IV (KMG-IV): sequencing the most valuable type-strain genomes for metagenomic binning, comparative biology and taxonomic classification.</title>
        <authorList>
            <person name="Goeker M."/>
        </authorList>
    </citation>
    <scope>NUCLEOTIDE SEQUENCE [LARGE SCALE GENOMIC DNA]</scope>
    <source>
        <strain evidence="3 4">DSM 25082</strain>
    </source>
</reference>
<dbReference type="EMBL" id="SNXE01000003">
    <property type="protein sequence ID" value="TDP11121.1"/>
    <property type="molecule type" value="Genomic_DNA"/>
</dbReference>
<feature type="domain" description="DUF2062" evidence="2">
    <location>
        <begin position="24"/>
        <end position="172"/>
    </location>
</feature>
<feature type="transmembrane region" description="Helical" evidence="1">
    <location>
        <begin position="77"/>
        <end position="102"/>
    </location>
</feature>
<dbReference type="InterPro" id="IPR018639">
    <property type="entry name" value="DUF2062"/>
</dbReference>
<evidence type="ECO:0000256" key="1">
    <source>
        <dbReference type="SAM" id="Phobius"/>
    </source>
</evidence>
<name>A0A4R6N9H7_9BURK</name>
<dbReference type="AlphaFoldDB" id="A0A4R6N9H7"/>
<feature type="transmembrane region" description="Helical" evidence="1">
    <location>
        <begin position="123"/>
        <end position="140"/>
    </location>
</feature>
<dbReference type="PANTHER" id="PTHR40547">
    <property type="entry name" value="SLL0298 PROTEIN"/>
    <property type="match status" value="1"/>
</dbReference>
<accession>A0A4R6N9H7</accession>
<keyword evidence="1" id="KW-0812">Transmembrane</keyword>
<proteinExistence type="predicted"/>
<gene>
    <name evidence="3" type="ORF">DFR39_10344</name>
</gene>
<feature type="transmembrane region" description="Helical" evidence="1">
    <location>
        <begin position="146"/>
        <end position="170"/>
    </location>
</feature>